<evidence type="ECO:0000256" key="4">
    <source>
        <dbReference type="ARBA" id="ARBA00023004"/>
    </source>
</evidence>
<dbReference type="InterPro" id="IPR036396">
    <property type="entry name" value="Cyt_P450_sf"/>
</dbReference>
<feature type="transmembrane region" description="Helical" evidence="5">
    <location>
        <begin position="12"/>
        <end position="31"/>
    </location>
</feature>
<dbReference type="Proteomes" id="UP001521184">
    <property type="component" value="Unassembled WGS sequence"/>
</dbReference>
<dbReference type="PANTHER" id="PTHR47582">
    <property type="entry name" value="P450, PUTATIVE (EUROFUNG)-RELATED"/>
    <property type="match status" value="1"/>
</dbReference>
<proteinExistence type="inferred from homology"/>
<evidence type="ECO:0000256" key="5">
    <source>
        <dbReference type="SAM" id="Phobius"/>
    </source>
</evidence>
<keyword evidence="5" id="KW-0472">Membrane</keyword>
<dbReference type="EMBL" id="JAKEKT020000024">
    <property type="protein sequence ID" value="KAL1644237.1"/>
    <property type="molecule type" value="Genomic_DNA"/>
</dbReference>
<comment type="cofactor">
    <cofactor evidence="1">
        <name>heme</name>
        <dbReference type="ChEBI" id="CHEBI:30413"/>
    </cofactor>
</comment>
<dbReference type="PRINTS" id="PR00465">
    <property type="entry name" value="EP450IV"/>
</dbReference>
<sequence>MDPTTGASAPTKGVLAFTLLAILAALLLRFLRVDHDPREPPLVPTKVPLFGHVIGLYRYGKQYYQKMEDEYGYDIYTLALPGIKQYVITSPALSAAVSRQSKIISFRPFIINFVRKLMLFDDASHAINEKNLFDEDGQGIITASHDVFYNNLPTGPVLEEISQVLLDDAAAVFNKLSSTKDDEINTSLTDFCKNVIGYPTLNAFWGPENIMAKDPTLLAAFWDMDAGQVQLGIGILPSLTARKAHLGRARLQAAMTEYYESGAWLRASTLIRQRAQAHFDHGYTKRMFARSDTGLLVGALPNSTFTTFWLIAHLLADRALLAAVRAELTESGAVARNEDDGDGKAVVIDVPRLRTRCPLFASAFRETLRLGMPTSSVRTVREDVMLADRYFLRKGSLVLIDAGVMHTKPALWGDDAASFNPRRFVDSPAGEFGGDQSGRKVHPAAFRAFGGGEVFCPGRNLALIEVVGVVTPLVCGWDLVGDELKVPPPLDDVMPVGVWKPREDVAVRLKRREGWEGLRWEYKV</sequence>
<dbReference type="InterPro" id="IPR053007">
    <property type="entry name" value="CYP450_monoxygenase_sec-met"/>
</dbReference>
<dbReference type="Gene3D" id="1.10.630.10">
    <property type="entry name" value="Cytochrome P450"/>
    <property type="match status" value="1"/>
</dbReference>
<protein>
    <recommendedName>
        <fullName evidence="8">Cytochrome p450</fullName>
    </recommendedName>
</protein>
<comment type="caution">
    <text evidence="6">The sequence shown here is derived from an EMBL/GenBank/DDBJ whole genome shotgun (WGS) entry which is preliminary data.</text>
</comment>
<gene>
    <name evidence="6" type="ORF">SLS58_004517</name>
</gene>
<reference evidence="6 7" key="1">
    <citation type="journal article" date="2023" name="Plant Dis.">
        <title>First Report of Diplodia intermedia Causing Canker and Dieback Diseases on Apple Trees in Canada.</title>
        <authorList>
            <person name="Ellouze W."/>
            <person name="Ilyukhin E."/>
            <person name="Sulman M."/>
            <person name="Ali S."/>
        </authorList>
    </citation>
    <scope>NUCLEOTIDE SEQUENCE [LARGE SCALE GENOMIC DNA]</scope>
    <source>
        <strain evidence="6 7">M45-28</strain>
    </source>
</reference>
<keyword evidence="5" id="KW-1133">Transmembrane helix</keyword>
<dbReference type="CDD" id="cd11040">
    <property type="entry name" value="CYP7_CYP8-like"/>
    <property type="match status" value="1"/>
</dbReference>
<evidence type="ECO:0000313" key="7">
    <source>
        <dbReference type="Proteomes" id="UP001521184"/>
    </source>
</evidence>
<keyword evidence="5" id="KW-0812">Transmembrane</keyword>
<dbReference type="SUPFAM" id="SSF48264">
    <property type="entry name" value="Cytochrome P450"/>
    <property type="match status" value="1"/>
</dbReference>
<evidence type="ECO:0008006" key="8">
    <source>
        <dbReference type="Google" id="ProtNLM"/>
    </source>
</evidence>
<organism evidence="6 7">
    <name type="scientific">Diplodia intermedia</name>
    <dbReference type="NCBI Taxonomy" id="856260"/>
    <lineage>
        <taxon>Eukaryota</taxon>
        <taxon>Fungi</taxon>
        <taxon>Dikarya</taxon>
        <taxon>Ascomycota</taxon>
        <taxon>Pezizomycotina</taxon>
        <taxon>Dothideomycetes</taxon>
        <taxon>Dothideomycetes incertae sedis</taxon>
        <taxon>Botryosphaeriales</taxon>
        <taxon>Botryosphaeriaceae</taxon>
        <taxon>Diplodia</taxon>
    </lineage>
</organism>
<evidence type="ECO:0000256" key="3">
    <source>
        <dbReference type="ARBA" id="ARBA00022723"/>
    </source>
</evidence>
<dbReference type="PANTHER" id="PTHR47582:SF1">
    <property type="entry name" value="P450, PUTATIVE (EUROFUNG)-RELATED"/>
    <property type="match status" value="1"/>
</dbReference>
<dbReference type="InterPro" id="IPR001128">
    <property type="entry name" value="Cyt_P450"/>
</dbReference>
<keyword evidence="4" id="KW-0408">Iron</keyword>
<evidence type="ECO:0000256" key="2">
    <source>
        <dbReference type="ARBA" id="ARBA00010617"/>
    </source>
</evidence>
<evidence type="ECO:0000313" key="6">
    <source>
        <dbReference type="EMBL" id="KAL1644237.1"/>
    </source>
</evidence>
<accession>A0ABR3TTP5</accession>
<keyword evidence="3" id="KW-0479">Metal-binding</keyword>
<comment type="similarity">
    <text evidence="2">Belongs to the cytochrome P450 family.</text>
</comment>
<name>A0ABR3TTP5_9PEZI</name>
<evidence type="ECO:0000256" key="1">
    <source>
        <dbReference type="ARBA" id="ARBA00001971"/>
    </source>
</evidence>
<dbReference type="InterPro" id="IPR002403">
    <property type="entry name" value="Cyt_P450_E_grp-IV"/>
</dbReference>
<dbReference type="Pfam" id="PF00067">
    <property type="entry name" value="p450"/>
    <property type="match status" value="1"/>
</dbReference>
<keyword evidence="7" id="KW-1185">Reference proteome</keyword>